<dbReference type="InterPro" id="IPR052363">
    <property type="entry name" value="LPS_export_LptC"/>
</dbReference>
<gene>
    <name evidence="6" type="ORF">SAMN05421721_10723</name>
</gene>
<keyword evidence="7" id="KW-1185">Reference proteome</keyword>
<evidence type="ECO:0000256" key="4">
    <source>
        <dbReference type="ARBA" id="ARBA00022989"/>
    </source>
</evidence>
<evidence type="ECO:0000256" key="1">
    <source>
        <dbReference type="ARBA" id="ARBA00022475"/>
    </source>
</evidence>
<dbReference type="GO" id="GO:0005886">
    <property type="term" value="C:plasma membrane"/>
    <property type="evidence" value="ECO:0007669"/>
    <property type="project" value="InterPro"/>
</dbReference>
<reference evidence="6 7" key="1">
    <citation type="submission" date="2016-10" db="EMBL/GenBank/DDBJ databases">
        <authorList>
            <person name="de Groot N.N."/>
        </authorList>
    </citation>
    <scope>NUCLEOTIDE SEQUENCE [LARGE SCALE GENOMIC DNA]</scope>
    <source>
        <strain evidence="6 7">DSM 4180</strain>
    </source>
</reference>
<dbReference type="GO" id="GO:0015221">
    <property type="term" value="F:lipopolysaccharide transmembrane transporter activity"/>
    <property type="evidence" value="ECO:0007669"/>
    <property type="project" value="InterPro"/>
</dbReference>
<dbReference type="InterPro" id="IPR010664">
    <property type="entry name" value="LipoPS_assembly_LptC-rel"/>
</dbReference>
<dbReference type="Gene3D" id="2.60.450.10">
    <property type="entry name" value="Lipopolysaccharide (LPS) transport protein A like domain"/>
    <property type="match status" value="1"/>
</dbReference>
<protein>
    <submittedName>
        <fullName evidence="6">Lipopolysaccharide export system protein LptC</fullName>
    </submittedName>
</protein>
<keyword evidence="2" id="KW-0997">Cell inner membrane</keyword>
<evidence type="ECO:0000313" key="7">
    <source>
        <dbReference type="Proteomes" id="UP000199556"/>
    </source>
</evidence>
<dbReference type="OrthoDB" id="5973594at2"/>
<keyword evidence="3" id="KW-0812">Transmembrane</keyword>
<evidence type="ECO:0000256" key="2">
    <source>
        <dbReference type="ARBA" id="ARBA00022519"/>
    </source>
</evidence>
<keyword evidence="4" id="KW-1133">Transmembrane helix</keyword>
<dbReference type="Pfam" id="PF06835">
    <property type="entry name" value="LptC"/>
    <property type="match status" value="1"/>
</dbReference>
<evidence type="ECO:0000256" key="3">
    <source>
        <dbReference type="ARBA" id="ARBA00022692"/>
    </source>
</evidence>
<dbReference type="Proteomes" id="UP000199556">
    <property type="component" value="Unassembled WGS sequence"/>
</dbReference>
<dbReference type="RefSeq" id="WP_090484901.1">
    <property type="nucleotide sequence ID" value="NZ_FOUO01000007.1"/>
</dbReference>
<dbReference type="STRING" id="195064.SAMN05421721_10723"/>
<dbReference type="PANTHER" id="PTHR37481">
    <property type="entry name" value="LIPOPOLYSACCHARIDE EXPORT SYSTEM PROTEIN LPTC"/>
    <property type="match status" value="1"/>
</dbReference>
<dbReference type="GO" id="GO:0017089">
    <property type="term" value="F:glycolipid transfer activity"/>
    <property type="evidence" value="ECO:0007669"/>
    <property type="project" value="TreeGrafter"/>
</dbReference>
<evidence type="ECO:0000313" key="6">
    <source>
        <dbReference type="EMBL" id="SFM48966.1"/>
    </source>
</evidence>
<keyword evidence="1" id="KW-1003">Cell membrane</keyword>
<proteinExistence type="predicted"/>
<accession>A0A1I4RAA2</accession>
<name>A0A1I4RAA2_ECTMO</name>
<sequence>MNRGRRLGILTLVLAASLGYWLASGPEQRRLATPGTVSPDAPEFFAEDFTVWSMDETGTLRYRLSGRRMEQRQRDGARLLTAPVLLLQEQGTPHWVLQSETGWIAPDGDRVRLQGQVDLNRIAAPGRPPLDIRTSDVLVRVPQQEATSRTPARLEAPRYHAEGIGMTLNLARETLDLHRQVRGEYAPGP</sequence>
<dbReference type="AlphaFoldDB" id="A0A1I4RAA2"/>
<dbReference type="NCBIfam" id="TIGR04409">
    <property type="entry name" value="LptC_YrbK"/>
    <property type="match status" value="1"/>
</dbReference>
<evidence type="ECO:0000256" key="5">
    <source>
        <dbReference type="ARBA" id="ARBA00023136"/>
    </source>
</evidence>
<keyword evidence="5" id="KW-0472">Membrane</keyword>
<organism evidence="6 7">
    <name type="scientific">Ectothiorhodospira mobilis</name>
    <dbReference type="NCBI Taxonomy" id="195064"/>
    <lineage>
        <taxon>Bacteria</taxon>
        <taxon>Pseudomonadati</taxon>
        <taxon>Pseudomonadota</taxon>
        <taxon>Gammaproteobacteria</taxon>
        <taxon>Chromatiales</taxon>
        <taxon>Ectothiorhodospiraceae</taxon>
        <taxon>Ectothiorhodospira</taxon>
    </lineage>
</organism>
<dbReference type="GO" id="GO:0030288">
    <property type="term" value="C:outer membrane-bounded periplasmic space"/>
    <property type="evidence" value="ECO:0007669"/>
    <property type="project" value="TreeGrafter"/>
</dbReference>
<dbReference type="InterPro" id="IPR026265">
    <property type="entry name" value="LptC"/>
</dbReference>
<dbReference type="PANTHER" id="PTHR37481:SF1">
    <property type="entry name" value="LIPOPOLYSACCHARIDE EXPORT SYSTEM PROTEIN LPTC"/>
    <property type="match status" value="1"/>
</dbReference>
<dbReference type="EMBL" id="FOUO01000007">
    <property type="protein sequence ID" value="SFM48966.1"/>
    <property type="molecule type" value="Genomic_DNA"/>
</dbReference>